<comment type="caution">
    <text evidence="3">The sequence shown here is derived from an EMBL/GenBank/DDBJ whole genome shotgun (WGS) entry which is preliminary data.</text>
</comment>
<keyword evidence="2" id="KW-1133">Transmembrane helix</keyword>
<evidence type="ECO:0000256" key="2">
    <source>
        <dbReference type="SAM" id="Phobius"/>
    </source>
</evidence>
<keyword evidence="2" id="KW-0812">Transmembrane</keyword>
<gene>
    <name evidence="3" type="ORF">AQI88_09815</name>
</gene>
<proteinExistence type="predicted"/>
<evidence type="ECO:0000313" key="4">
    <source>
        <dbReference type="Proteomes" id="UP000054241"/>
    </source>
</evidence>
<dbReference type="OrthoDB" id="4191189at2"/>
<protein>
    <submittedName>
        <fullName evidence="3">Uncharacterized protein</fullName>
    </submittedName>
</protein>
<keyword evidence="2" id="KW-0472">Membrane</keyword>
<evidence type="ECO:0000313" key="3">
    <source>
        <dbReference type="EMBL" id="KUM96786.1"/>
    </source>
</evidence>
<feature type="region of interest" description="Disordered" evidence="1">
    <location>
        <begin position="1"/>
        <end position="27"/>
    </location>
</feature>
<dbReference type="RefSeq" id="WP_066995259.1">
    <property type="nucleotide sequence ID" value="NZ_BNDU01000006.1"/>
</dbReference>
<name>A0A124HD89_9ACTN</name>
<reference evidence="3 4" key="1">
    <citation type="submission" date="2015-10" db="EMBL/GenBank/DDBJ databases">
        <title>Draft genome sequence of Streptomyces cellostaticus DSM 40189, type strain for the species Streptomyces cellostaticus.</title>
        <authorList>
            <person name="Ruckert C."/>
            <person name="Winkler A."/>
            <person name="Kalinowski J."/>
            <person name="Kampfer P."/>
            <person name="Glaeser S."/>
        </authorList>
    </citation>
    <scope>NUCLEOTIDE SEQUENCE [LARGE SCALE GENOMIC DNA]</scope>
    <source>
        <strain evidence="3 4">DSM 40189</strain>
    </source>
</reference>
<evidence type="ECO:0000256" key="1">
    <source>
        <dbReference type="SAM" id="MobiDB-lite"/>
    </source>
</evidence>
<dbReference type="Proteomes" id="UP000054241">
    <property type="component" value="Unassembled WGS sequence"/>
</dbReference>
<organism evidence="3 4">
    <name type="scientific">Streptomyces cellostaticus</name>
    <dbReference type="NCBI Taxonomy" id="67285"/>
    <lineage>
        <taxon>Bacteria</taxon>
        <taxon>Bacillati</taxon>
        <taxon>Actinomycetota</taxon>
        <taxon>Actinomycetes</taxon>
        <taxon>Kitasatosporales</taxon>
        <taxon>Streptomycetaceae</taxon>
        <taxon>Streptomyces</taxon>
    </lineage>
</organism>
<accession>A0A124HD89</accession>
<dbReference type="AlphaFoldDB" id="A0A124HD89"/>
<dbReference type="EMBL" id="LMWL01000015">
    <property type="protein sequence ID" value="KUM96786.1"/>
    <property type="molecule type" value="Genomic_DNA"/>
</dbReference>
<sequence>MTDIDPEPQRHITEQHNHGDGAFVGGDNHGEIRIEAVDAKTKAVLRKICEGSPALAQLLEEALDDGVISPDTARLLALAARSINEDVAHTLWQAAQRINEDVAGLLTRASYSINEDVAGQVSHAAETFDKASKQLDLHEFNRIVSRFEETVSSRSHEGLSSLVMRLEGSLSSLDQLVRDMDRLQDRDKPIGRIEEIGIALNGVAERIEATVTPPPPVILPDHRARAVAFFWGLGIGAAFIFYLVNR</sequence>
<feature type="transmembrane region" description="Helical" evidence="2">
    <location>
        <begin position="226"/>
        <end position="244"/>
    </location>
</feature>
<keyword evidence="4" id="KW-1185">Reference proteome</keyword>
<feature type="compositionally biased region" description="Basic and acidic residues" evidence="1">
    <location>
        <begin position="7"/>
        <end position="19"/>
    </location>
</feature>